<dbReference type="EMBL" id="FXTN01000013">
    <property type="protein sequence ID" value="SMO96144.1"/>
    <property type="molecule type" value="Genomic_DNA"/>
</dbReference>
<sequence>MAQKIKALRNRKGFSQEQLASAAQINLRTVQRIEAGDTEPRGDTLKRISSALDIDPDELIGSAEQEDNGFLAFLNISALCFILFPLLGIIVPLCVWMLRKDKIRNIGKVSKHLINFQMTWSLVFFIYWAIFTSSIMLGFTMPLPKIAGIGLPERIILIFMLLYQINIVIILINGVRSYSGQEVFYKPAIKFLK</sequence>
<keyword evidence="5 6" id="KW-0472">Membrane</keyword>
<dbReference type="Gene3D" id="1.10.260.40">
    <property type="entry name" value="lambda repressor-like DNA-binding domains"/>
    <property type="match status" value="1"/>
</dbReference>
<keyword evidence="9" id="KW-1185">Reference proteome</keyword>
<dbReference type="AlphaFoldDB" id="A0A521FJE6"/>
<accession>A0A521FJE6</accession>
<evidence type="ECO:0000313" key="9">
    <source>
        <dbReference type="Proteomes" id="UP000320300"/>
    </source>
</evidence>
<dbReference type="Pfam" id="PF01381">
    <property type="entry name" value="HTH_3"/>
    <property type="match status" value="1"/>
</dbReference>
<dbReference type="PANTHER" id="PTHR46558">
    <property type="entry name" value="TRACRIPTIONAL REGULATORY PROTEIN-RELATED-RELATED"/>
    <property type="match status" value="1"/>
</dbReference>
<evidence type="ECO:0000256" key="3">
    <source>
        <dbReference type="ARBA" id="ARBA00022989"/>
    </source>
</evidence>
<reference evidence="8 9" key="1">
    <citation type="submission" date="2017-05" db="EMBL/GenBank/DDBJ databases">
        <authorList>
            <person name="Varghese N."/>
            <person name="Submissions S."/>
        </authorList>
    </citation>
    <scope>NUCLEOTIDE SEQUENCE [LARGE SCALE GENOMIC DNA]</scope>
    <source>
        <strain evidence="8 9">DSM 19036</strain>
    </source>
</reference>
<keyword evidence="4" id="KW-0238">DNA-binding</keyword>
<feature type="transmembrane region" description="Helical" evidence="6">
    <location>
        <begin position="72"/>
        <end position="98"/>
    </location>
</feature>
<evidence type="ECO:0000256" key="4">
    <source>
        <dbReference type="ARBA" id="ARBA00023125"/>
    </source>
</evidence>
<dbReference type="InterPro" id="IPR010982">
    <property type="entry name" value="Lambda_DNA-bd_dom_sf"/>
</dbReference>
<evidence type="ECO:0000256" key="6">
    <source>
        <dbReference type="SAM" id="Phobius"/>
    </source>
</evidence>
<dbReference type="PANTHER" id="PTHR46558:SF4">
    <property type="entry name" value="DNA-BIDING PHAGE PROTEIN"/>
    <property type="match status" value="1"/>
</dbReference>
<proteinExistence type="predicted"/>
<evidence type="ECO:0000313" key="8">
    <source>
        <dbReference type="EMBL" id="SMO96144.1"/>
    </source>
</evidence>
<feature type="transmembrane region" description="Helical" evidence="6">
    <location>
        <begin position="155"/>
        <end position="175"/>
    </location>
</feature>
<dbReference type="PROSITE" id="PS50943">
    <property type="entry name" value="HTH_CROC1"/>
    <property type="match status" value="1"/>
</dbReference>
<keyword evidence="3 6" id="KW-1133">Transmembrane helix</keyword>
<dbReference type="CDD" id="cd00093">
    <property type="entry name" value="HTH_XRE"/>
    <property type="match status" value="1"/>
</dbReference>
<dbReference type="Proteomes" id="UP000320300">
    <property type="component" value="Unassembled WGS sequence"/>
</dbReference>
<evidence type="ECO:0000256" key="2">
    <source>
        <dbReference type="ARBA" id="ARBA00022692"/>
    </source>
</evidence>
<feature type="domain" description="HTH cro/C1-type" evidence="7">
    <location>
        <begin position="5"/>
        <end position="59"/>
    </location>
</feature>
<dbReference type="Pfam" id="PF09685">
    <property type="entry name" value="MamF_MmsF"/>
    <property type="match status" value="1"/>
</dbReference>
<dbReference type="InterPro" id="IPR019109">
    <property type="entry name" value="MamF_MmsF"/>
</dbReference>
<dbReference type="GO" id="GO:0003677">
    <property type="term" value="F:DNA binding"/>
    <property type="evidence" value="ECO:0007669"/>
    <property type="project" value="UniProtKB-KW"/>
</dbReference>
<protein>
    <submittedName>
        <fullName evidence="8">Uncharacterized conserved protein, Tic20 family</fullName>
    </submittedName>
</protein>
<dbReference type="InterPro" id="IPR001387">
    <property type="entry name" value="Cro/C1-type_HTH"/>
</dbReference>
<dbReference type="SMART" id="SM00530">
    <property type="entry name" value="HTH_XRE"/>
    <property type="match status" value="1"/>
</dbReference>
<evidence type="ECO:0000259" key="7">
    <source>
        <dbReference type="PROSITE" id="PS50943"/>
    </source>
</evidence>
<keyword evidence="2 6" id="KW-0812">Transmembrane</keyword>
<feature type="transmembrane region" description="Helical" evidence="6">
    <location>
        <begin position="119"/>
        <end position="143"/>
    </location>
</feature>
<evidence type="ECO:0000256" key="5">
    <source>
        <dbReference type="ARBA" id="ARBA00023136"/>
    </source>
</evidence>
<name>A0A521FJE6_9SPHI</name>
<comment type="subcellular location">
    <subcellularLocation>
        <location evidence="1">Membrane</location>
        <topology evidence="1">Multi-pass membrane protein</topology>
    </subcellularLocation>
</comment>
<evidence type="ECO:0000256" key="1">
    <source>
        <dbReference type="ARBA" id="ARBA00004141"/>
    </source>
</evidence>
<gene>
    <name evidence="8" type="ORF">SAMN06265348_11310</name>
</gene>
<organism evidence="8 9">
    <name type="scientific">Pedobacter westerhofensis</name>
    <dbReference type="NCBI Taxonomy" id="425512"/>
    <lineage>
        <taxon>Bacteria</taxon>
        <taxon>Pseudomonadati</taxon>
        <taxon>Bacteroidota</taxon>
        <taxon>Sphingobacteriia</taxon>
        <taxon>Sphingobacteriales</taxon>
        <taxon>Sphingobacteriaceae</taxon>
        <taxon>Pedobacter</taxon>
    </lineage>
</organism>
<dbReference type="SUPFAM" id="SSF47413">
    <property type="entry name" value="lambda repressor-like DNA-binding domains"/>
    <property type="match status" value="1"/>
</dbReference>